<name>A0A9D1W9Q2_9SPHI</name>
<reference evidence="3" key="1">
    <citation type="journal article" date="2021" name="PeerJ">
        <title>Extensive microbial diversity within the chicken gut microbiome revealed by metagenomics and culture.</title>
        <authorList>
            <person name="Gilroy R."/>
            <person name="Ravi A."/>
            <person name="Getino M."/>
            <person name="Pursley I."/>
            <person name="Horton D.L."/>
            <person name="Alikhan N.F."/>
            <person name="Baker D."/>
            <person name="Gharbi K."/>
            <person name="Hall N."/>
            <person name="Watson M."/>
            <person name="Adriaenssens E.M."/>
            <person name="Foster-Nyarko E."/>
            <person name="Jarju S."/>
            <person name="Secka A."/>
            <person name="Antonio M."/>
            <person name="Oren A."/>
            <person name="Chaudhuri R.R."/>
            <person name="La Ragione R."/>
            <person name="Hildebrand F."/>
            <person name="Pallen M.J."/>
        </authorList>
    </citation>
    <scope>NUCLEOTIDE SEQUENCE</scope>
    <source>
        <strain evidence="3">1719</strain>
    </source>
</reference>
<gene>
    <name evidence="3" type="ORF">H9853_08135</name>
</gene>
<evidence type="ECO:0000256" key="1">
    <source>
        <dbReference type="ARBA" id="ARBA00006484"/>
    </source>
</evidence>
<dbReference type="PRINTS" id="PR00081">
    <property type="entry name" value="GDHRDH"/>
</dbReference>
<sequence>MNAKKYALVTGAADRIGKAMSLELVSMGYGLLLHYRSSKDKAVQFEKELRGMGAEVELINFDFDQENDFVAFFENLQRKGITLEVLVNSASEFKPSGFEDPGSANLHALLSSNFEGPYLLIKAFAKVFKSGVVINMLDTKITRDYSEHLDYILAKKMLSEFTKLAATHLSPAIRVNGICPGVILPPVGKGQEYIDKLAAKIPLQRPGTLKDIQRALRFLVESGFLTGQIIFVDGGEHLVI</sequence>
<dbReference type="PANTHER" id="PTHR43639:SF1">
    <property type="entry name" value="SHORT-CHAIN DEHYDROGENASE_REDUCTASE FAMILY PROTEIN"/>
    <property type="match status" value="1"/>
</dbReference>
<dbReference type="PANTHER" id="PTHR43639">
    <property type="entry name" value="OXIDOREDUCTASE, SHORT-CHAIN DEHYDROGENASE/REDUCTASE FAMILY (AFU_ORTHOLOGUE AFUA_5G02870)"/>
    <property type="match status" value="1"/>
</dbReference>
<dbReference type="SUPFAM" id="SSF51735">
    <property type="entry name" value="NAD(P)-binding Rossmann-fold domains"/>
    <property type="match status" value="1"/>
</dbReference>
<comment type="similarity">
    <text evidence="1">Belongs to the short-chain dehydrogenases/reductases (SDR) family.</text>
</comment>
<proteinExistence type="inferred from homology"/>
<dbReference type="InterPro" id="IPR036291">
    <property type="entry name" value="NAD(P)-bd_dom_sf"/>
</dbReference>
<dbReference type="Proteomes" id="UP000824156">
    <property type="component" value="Unassembled WGS sequence"/>
</dbReference>
<evidence type="ECO:0000313" key="4">
    <source>
        <dbReference type="Proteomes" id="UP000824156"/>
    </source>
</evidence>
<evidence type="ECO:0000256" key="2">
    <source>
        <dbReference type="ARBA" id="ARBA00023002"/>
    </source>
</evidence>
<dbReference type="AlphaFoldDB" id="A0A9D1W9Q2"/>
<reference evidence="3" key="2">
    <citation type="submission" date="2021-04" db="EMBL/GenBank/DDBJ databases">
        <authorList>
            <person name="Gilroy R."/>
        </authorList>
    </citation>
    <scope>NUCLEOTIDE SEQUENCE</scope>
    <source>
        <strain evidence="3">1719</strain>
    </source>
</reference>
<comment type="caution">
    <text evidence="3">The sequence shown here is derived from an EMBL/GenBank/DDBJ whole genome shotgun (WGS) entry which is preliminary data.</text>
</comment>
<keyword evidence="2" id="KW-0560">Oxidoreductase</keyword>
<dbReference type="Pfam" id="PF13561">
    <property type="entry name" value="adh_short_C2"/>
    <property type="match status" value="1"/>
</dbReference>
<dbReference type="GO" id="GO:0016491">
    <property type="term" value="F:oxidoreductase activity"/>
    <property type="evidence" value="ECO:0007669"/>
    <property type="project" value="UniProtKB-KW"/>
</dbReference>
<accession>A0A9D1W9Q2</accession>
<evidence type="ECO:0000313" key="3">
    <source>
        <dbReference type="EMBL" id="HIX54979.1"/>
    </source>
</evidence>
<dbReference type="InterPro" id="IPR002347">
    <property type="entry name" value="SDR_fam"/>
</dbReference>
<dbReference type="Gene3D" id="3.40.50.720">
    <property type="entry name" value="NAD(P)-binding Rossmann-like Domain"/>
    <property type="match status" value="1"/>
</dbReference>
<organism evidence="3 4">
    <name type="scientific">Candidatus Sphingobacterium stercoripullorum</name>
    <dbReference type="NCBI Taxonomy" id="2838759"/>
    <lineage>
        <taxon>Bacteria</taxon>
        <taxon>Pseudomonadati</taxon>
        <taxon>Bacteroidota</taxon>
        <taxon>Sphingobacteriia</taxon>
        <taxon>Sphingobacteriales</taxon>
        <taxon>Sphingobacteriaceae</taxon>
        <taxon>Sphingobacterium</taxon>
    </lineage>
</organism>
<dbReference type="EMBL" id="DXEZ01000223">
    <property type="protein sequence ID" value="HIX54979.1"/>
    <property type="molecule type" value="Genomic_DNA"/>
</dbReference>
<protein>
    <submittedName>
        <fullName evidence="3">SDR family oxidoreductase</fullName>
    </submittedName>
</protein>